<dbReference type="InterPro" id="IPR000835">
    <property type="entry name" value="HTH_MarR-typ"/>
</dbReference>
<dbReference type="Pfam" id="PF01047">
    <property type="entry name" value="MarR"/>
    <property type="match status" value="1"/>
</dbReference>
<evidence type="ECO:0000259" key="4">
    <source>
        <dbReference type="PROSITE" id="PS50995"/>
    </source>
</evidence>
<evidence type="ECO:0000313" key="6">
    <source>
        <dbReference type="Proteomes" id="UP000466445"/>
    </source>
</evidence>
<dbReference type="PROSITE" id="PS50995">
    <property type="entry name" value="HTH_MARR_2"/>
    <property type="match status" value="1"/>
</dbReference>
<dbReference type="InterPro" id="IPR036388">
    <property type="entry name" value="WH-like_DNA-bd_sf"/>
</dbReference>
<dbReference type="InterPro" id="IPR036390">
    <property type="entry name" value="WH_DNA-bd_sf"/>
</dbReference>
<sequence length="147" mass="15813">MFALVLDGDLRLASDLSLAVMRLARQLRFRRPESPVTLSQLSALATLVKDGAMTPGALAVKERVRPPSMTRVIASLVDLGLVVRTSHPADGRQVLVAVSEAGAGLVDSERQASQDWLRARLATLDSDDRGVLLRAADLMTLLVDEEA</sequence>
<dbReference type="GO" id="GO:0003677">
    <property type="term" value="F:DNA binding"/>
    <property type="evidence" value="ECO:0007669"/>
    <property type="project" value="UniProtKB-KW"/>
</dbReference>
<evidence type="ECO:0000256" key="3">
    <source>
        <dbReference type="ARBA" id="ARBA00023163"/>
    </source>
</evidence>
<dbReference type="PANTHER" id="PTHR39515">
    <property type="entry name" value="CONSERVED PROTEIN"/>
    <property type="match status" value="1"/>
</dbReference>
<feature type="domain" description="HTH marR-type" evidence="4">
    <location>
        <begin position="9"/>
        <end position="147"/>
    </location>
</feature>
<dbReference type="SMART" id="SM00347">
    <property type="entry name" value="HTH_MARR"/>
    <property type="match status" value="1"/>
</dbReference>
<dbReference type="GO" id="GO:0003700">
    <property type="term" value="F:DNA-binding transcription factor activity"/>
    <property type="evidence" value="ECO:0007669"/>
    <property type="project" value="InterPro"/>
</dbReference>
<keyword evidence="6" id="KW-1185">Reference proteome</keyword>
<evidence type="ECO:0000256" key="1">
    <source>
        <dbReference type="ARBA" id="ARBA00023015"/>
    </source>
</evidence>
<organism evidence="5 6">
    <name type="scientific">Mycolicibacterium sarraceniae</name>
    <dbReference type="NCBI Taxonomy" id="1534348"/>
    <lineage>
        <taxon>Bacteria</taxon>
        <taxon>Bacillati</taxon>
        <taxon>Actinomycetota</taxon>
        <taxon>Actinomycetes</taxon>
        <taxon>Mycobacteriales</taxon>
        <taxon>Mycobacteriaceae</taxon>
        <taxon>Mycolicibacterium</taxon>
    </lineage>
</organism>
<dbReference type="AlphaFoldDB" id="A0A7I7SL59"/>
<evidence type="ECO:0000256" key="2">
    <source>
        <dbReference type="ARBA" id="ARBA00023125"/>
    </source>
</evidence>
<keyword evidence="1" id="KW-0805">Transcription regulation</keyword>
<gene>
    <name evidence="5" type="ORF">MSAR_08700</name>
</gene>
<keyword evidence="3" id="KW-0804">Transcription</keyword>
<dbReference type="InterPro" id="IPR052526">
    <property type="entry name" value="HTH-type_Bedaq_tolerance"/>
</dbReference>
<dbReference type="PANTHER" id="PTHR39515:SF2">
    <property type="entry name" value="HTH-TYPE TRANSCRIPTIONAL REGULATOR RV0880"/>
    <property type="match status" value="1"/>
</dbReference>
<dbReference type="Proteomes" id="UP000466445">
    <property type="component" value="Chromosome"/>
</dbReference>
<dbReference type="InterPro" id="IPR023187">
    <property type="entry name" value="Tscrpt_reg_MarR-type_CS"/>
</dbReference>
<dbReference type="Gene3D" id="1.10.10.10">
    <property type="entry name" value="Winged helix-like DNA-binding domain superfamily/Winged helix DNA-binding domain"/>
    <property type="match status" value="1"/>
</dbReference>
<evidence type="ECO:0000313" key="5">
    <source>
        <dbReference type="EMBL" id="BBY57734.1"/>
    </source>
</evidence>
<protein>
    <submittedName>
        <fullName evidence="5">Putative HTH-type transcriptional regulator</fullName>
    </submittedName>
</protein>
<dbReference type="PROSITE" id="PS01117">
    <property type="entry name" value="HTH_MARR_1"/>
    <property type="match status" value="1"/>
</dbReference>
<accession>A0A7I7SL59</accession>
<dbReference type="SUPFAM" id="SSF46785">
    <property type="entry name" value="Winged helix' DNA-binding domain"/>
    <property type="match status" value="1"/>
</dbReference>
<dbReference type="EMBL" id="AP022595">
    <property type="protein sequence ID" value="BBY57734.1"/>
    <property type="molecule type" value="Genomic_DNA"/>
</dbReference>
<proteinExistence type="predicted"/>
<keyword evidence="2" id="KW-0238">DNA-binding</keyword>
<reference evidence="5 6" key="1">
    <citation type="journal article" date="2019" name="Emerg. Microbes Infect.">
        <title>Comprehensive subspecies identification of 175 nontuberculous mycobacteria species based on 7547 genomic profiles.</title>
        <authorList>
            <person name="Matsumoto Y."/>
            <person name="Kinjo T."/>
            <person name="Motooka D."/>
            <person name="Nabeya D."/>
            <person name="Jung N."/>
            <person name="Uechi K."/>
            <person name="Horii T."/>
            <person name="Iida T."/>
            <person name="Fujita J."/>
            <person name="Nakamura S."/>
        </authorList>
    </citation>
    <scope>NUCLEOTIDE SEQUENCE [LARGE SCALE GENOMIC DNA]</scope>
    <source>
        <strain evidence="5 6">JCM 30395</strain>
    </source>
</reference>
<dbReference type="KEGG" id="msar:MSAR_08700"/>
<name>A0A7I7SL59_9MYCO</name>